<evidence type="ECO:0000256" key="5">
    <source>
        <dbReference type="ARBA" id="ARBA00022723"/>
    </source>
</evidence>
<keyword evidence="5 11" id="KW-0479">Metal-binding</keyword>
<comment type="cofactor">
    <cofactor evidence="2 11">
        <name>Mg(2+)</name>
        <dbReference type="ChEBI" id="CHEBI:18420"/>
    </cofactor>
</comment>
<keyword evidence="10 11" id="KW-0784">Thiamine biosynthesis</keyword>
<keyword evidence="8 11" id="KW-0067">ATP-binding</keyword>
<dbReference type="HAMAP" id="MF_00228">
    <property type="entry name" value="Thz_kinase"/>
    <property type="match status" value="1"/>
</dbReference>
<dbReference type="Gene3D" id="3.40.1190.20">
    <property type="match status" value="1"/>
</dbReference>
<evidence type="ECO:0000256" key="3">
    <source>
        <dbReference type="ARBA" id="ARBA00004868"/>
    </source>
</evidence>
<dbReference type="GO" id="GO:0005524">
    <property type="term" value="F:ATP binding"/>
    <property type="evidence" value="ECO:0007669"/>
    <property type="project" value="UniProtKB-UniRule"/>
</dbReference>
<accession>A0A4R5U9J5</accession>
<organism evidence="12 13">
    <name type="scientific">Rhizobium deserti</name>
    <dbReference type="NCBI Taxonomy" id="2547961"/>
    <lineage>
        <taxon>Bacteria</taxon>
        <taxon>Pseudomonadati</taxon>
        <taxon>Pseudomonadota</taxon>
        <taxon>Alphaproteobacteria</taxon>
        <taxon>Hyphomicrobiales</taxon>
        <taxon>Rhizobiaceae</taxon>
        <taxon>Rhizobium/Agrobacterium group</taxon>
        <taxon>Rhizobium</taxon>
    </lineage>
</organism>
<dbReference type="AlphaFoldDB" id="A0A4R5U9J5"/>
<dbReference type="RefSeq" id="WP_133318010.1">
    <property type="nucleotide sequence ID" value="NZ_SMTL01000007.1"/>
</dbReference>
<feature type="binding site" evidence="11">
    <location>
        <position position="168"/>
    </location>
    <ligand>
        <name>ATP</name>
        <dbReference type="ChEBI" id="CHEBI:30616"/>
    </ligand>
</feature>
<keyword evidence="7 11" id="KW-0418">Kinase</keyword>
<dbReference type="EC" id="2.7.1.50" evidence="11"/>
<evidence type="ECO:0000313" key="12">
    <source>
        <dbReference type="EMBL" id="TDK31294.1"/>
    </source>
</evidence>
<evidence type="ECO:0000256" key="6">
    <source>
        <dbReference type="ARBA" id="ARBA00022741"/>
    </source>
</evidence>
<dbReference type="NCBIfam" id="TIGR00694">
    <property type="entry name" value="thiM"/>
    <property type="match status" value="1"/>
</dbReference>
<keyword evidence="13" id="KW-1185">Reference proteome</keyword>
<dbReference type="EMBL" id="SMTL01000007">
    <property type="protein sequence ID" value="TDK31294.1"/>
    <property type="molecule type" value="Genomic_DNA"/>
</dbReference>
<feature type="binding site" evidence="11">
    <location>
        <position position="122"/>
    </location>
    <ligand>
        <name>ATP</name>
        <dbReference type="ChEBI" id="CHEBI:30616"/>
    </ligand>
</feature>
<evidence type="ECO:0000256" key="7">
    <source>
        <dbReference type="ARBA" id="ARBA00022777"/>
    </source>
</evidence>
<comment type="function">
    <text evidence="11">Catalyzes the phosphorylation of the hydroxyl group of 4-methyl-5-beta-hydroxyethylthiazole (THZ).</text>
</comment>
<feature type="binding site" evidence="11">
    <location>
        <position position="47"/>
    </location>
    <ligand>
        <name>substrate</name>
    </ligand>
</feature>
<feature type="binding site" evidence="11">
    <location>
        <position position="195"/>
    </location>
    <ligand>
        <name>substrate</name>
    </ligand>
</feature>
<evidence type="ECO:0000256" key="8">
    <source>
        <dbReference type="ARBA" id="ARBA00022840"/>
    </source>
</evidence>
<reference evidence="12 13" key="1">
    <citation type="submission" date="2019-03" db="EMBL/GenBank/DDBJ databases">
        <title>Rhizobium sp. nov., an bacterium isolated from biocrust in Mu Us Desert.</title>
        <authorList>
            <person name="Lixiong L."/>
        </authorList>
    </citation>
    <scope>NUCLEOTIDE SEQUENCE [LARGE SCALE GENOMIC DNA]</scope>
    <source>
        <strain evidence="12 13">SPY-1</strain>
    </source>
</reference>
<evidence type="ECO:0000256" key="4">
    <source>
        <dbReference type="ARBA" id="ARBA00022679"/>
    </source>
</evidence>
<dbReference type="Proteomes" id="UP000295238">
    <property type="component" value="Unassembled WGS sequence"/>
</dbReference>
<dbReference type="GO" id="GO:0000287">
    <property type="term" value="F:magnesium ion binding"/>
    <property type="evidence" value="ECO:0007669"/>
    <property type="project" value="UniProtKB-UniRule"/>
</dbReference>
<comment type="caution">
    <text evidence="12">The sequence shown here is derived from an EMBL/GenBank/DDBJ whole genome shotgun (WGS) entry which is preliminary data.</text>
</comment>
<dbReference type="GO" id="GO:0009229">
    <property type="term" value="P:thiamine diphosphate biosynthetic process"/>
    <property type="evidence" value="ECO:0007669"/>
    <property type="project" value="UniProtKB-UniRule"/>
</dbReference>
<evidence type="ECO:0000256" key="11">
    <source>
        <dbReference type="HAMAP-Rule" id="MF_00228"/>
    </source>
</evidence>
<gene>
    <name evidence="11 12" type="primary">thiM</name>
    <name evidence="12" type="ORF">E2F50_20345</name>
</gene>
<keyword evidence="4 11" id="KW-0808">Transferase</keyword>
<dbReference type="NCBIfam" id="NF006830">
    <property type="entry name" value="PRK09355.1"/>
    <property type="match status" value="1"/>
</dbReference>
<evidence type="ECO:0000313" key="13">
    <source>
        <dbReference type="Proteomes" id="UP000295238"/>
    </source>
</evidence>
<dbReference type="Pfam" id="PF02110">
    <property type="entry name" value="HK"/>
    <property type="match status" value="1"/>
</dbReference>
<dbReference type="GO" id="GO:0004417">
    <property type="term" value="F:hydroxyethylthiazole kinase activity"/>
    <property type="evidence" value="ECO:0007669"/>
    <property type="project" value="UniProtKB-UniRule"/>
</dbReference>
<dbReference type="GO" id="GO:0009228">
    <property type="term" value="P:thiamine biosynthetic process"/>
    <property type="evidence" value="ECO:0007669"/>
    <property type="project" value="UniProtKB-KW"/>
</dbReference>
<proteinExistence type="inferred from homology"/>
<keyword evidence="6 11" id="KW-0547">Nucleotide-binding</keyword>
<dbReference type="OrthoDB" id="8909021at2"/>
<protein>
    <recommendedName>
        <fullName evidence="11">Hydroxyethylthiazole kinase</fullName>
        <ecNumber evidence="11">2.7.1.50</ecNumber>
    </recommendedName>
    <alternativeName>
        <fullName evidence="11">4-methyl-5-beta-hydroxyethylthiazole kinase</fullName>
        <shortName evidence="11">TH kinase</shortName>
        <shortName evidence="11">Thz kinase</shortName>
    </alternativeName>
</protein>
<comment type="similarity">
    <text evidence="11">Belongs to the Thz kinase family.</text>
</comment>
<name>A0A4R5U9J5_9HYPH</name>
<dbReference type="UniPathway" id="UPA00060">
    <property type="reaction ID" value="UER00139"/>
</dbReference>
<evidence type="ECO:0000256" key="2">
    <source>
        <dbReference type="ARBA" id="ARBA00001946"/>
    </source>
</evidence>
<evidence type="ECO:0000256" key="9">
    <source>
        <dbReference type="ARBA" id="ARBA00022842"/>
    </source>
</evidence>
<comment type="pathway">
    <text evidence="3 11">Cofactor biosynthesis; thiamine diphosphate biosynthesis; 4-methyl-5-(2-phosphoethyl)-thiazole from 5-(2-hydroxyethyl)-4-methylthiazole: step 1/1.</text>
</comment>
<dbReference type="InterPro" id="IPR029056">
    <property type="entry name" value="Ribokinase-like"/>
</dbReference>
<keyword evidence="9 11" id="KW-0460">Magnesium</keyword>
<dbReference type="CDD" id="cd01170">
    <property type="entry name" value="THZ_kinase"/>
    <property type="match status" value="1"/>
</dbReference>
<comment type="catalytic activity">
    <reaction evidence="1 11">
        <text>5-(2-hydroxyethyl)-4-methylthiazole + ATP = 4-methyl-5-(2-phosphooxyethyl)-thiazole + ADP + H(+)</text>
        <dbReference type="Rhea" id="RHEA:24212"/>
        <dbReference type="ChEBI" id="CHEBI:15378"/>
        <dbReference type="ChEBI" id="CHEBI:17957"/>
        <dbReference type="ChEBI" id="CHEBI:30616"/>
        <dbReference type="ChEBI" id="CHEBI:58296"/>
        <dbReference type="ChEBI" id="CHEBI:456216"/>
        <dbReference type="EC" id="2.7.1.50"/>
    </reaction>
</comment>
<evidence type="ECO:0000256" key="10">
    <source>
        <dbReference type="ARBA" id="ARBA00022977"/>
    </source>
</evidence>
<dbReference type="PRINTS" id="PR01099">
    <property type="entry name" value="HYETHTZKNASE"/>
</dbReference>
<dbReference type="PIRSF" id="PIRSF000513">
    <property type="entry name" value="Thz_kinase"/>
    <property type="match status" value="1"/>
</dbReference>
<dbReference type="InterPro" id="IPR000417">
    <property type="entry name" value="Hyethyz_kinase"/>
</dbReference>
<dbReference type="SUPFAM" id="SSF53613">
    <property type="entry name" value="Ribokinase-like"/>
    <property type="match status" value="1"/>
</dbReference>
<sequence>MNTITPTPGQLLDMMRTTNPLVQCITNYVAMNIAANVLLAAGASPAMVRAEEEAGEFAGYAGAVTINIGTLSTHWIAGMKKAANAANAGGKPWVLDPVAHYATAFRRQVTSELMALKPTIIRGNASEIMALGGGQSRGHGVDSGDPTSAAENSALALAQQQGCVVAVTGEEDFVTDGRRSARIQGGSSIMPKVTALGCSLTCLVGAFAAIRPAEPFEATIAALALFAVAGEEAAAVASGPGSFSAPFLDKLADLRGAVIDAKARITTA</sequence>
<evidence type="ECO:0000256" key="1">
    <source>
        <dbReference type="ARBA" id="ARBA00001771"/>
    </source>
</evidence>